<feature type="active site" evidence="1">
    <location>
        <position position="18"/>
    </location>
</feature>
<gene>
    <name evidence="4" type="ORF">HL657_05445</name>
</gene>
<evidence type="ECO:0000313" key="5">
    <source>
        <dbReference type="Proteomes" id="UP001273768"/>
    </source>
</evidence>
<accession>A0ABU3Z1C7</accession>
<evidence type="ECO:0000313" key="4">
    <source>
        <dbReference type="EMBL" id="MDV4342622.1"/>
    </source>
</evidence>
<dbReference type="EMBL" id="JABFFQ010000002">
    <property type="protein sequence ID" value="MDV4342622.1"/>
    <property type="molecule type" value="Genomic_DNA"/>
</dbReference>
<keyword evidence="1" id="KW-0378">Hydrolase</keyword>
<name>A0ABU3Z1C7_9EURY</name>
<comment type="similarity">
    <text evidence="2">Belongs to the acylphosphatase family.</text>
</comment>
<organism evidence="4 5">
    <name type="scientific">Methanoculleus nereidis</name>
    <dbReference type="NCBI Taxonomy" id="2735141"/>
    <lineage>
        <taxon>Archaea</taxon>
        <taxon>Methanobacteriati</taxon>
        <taxon>Methanobacteriota</taxon>
        <taxon>Stenosarchaea group</taxon>
        <taxon>Methanomicrobia</taxon>
        <taxon>Methanomicrobiales</taxon>
        <taxon>Methanomicrobiaceae</taxon>
        <taxon>Methanoculleus</taxon>
    </lineage>
</organism>
<comment type="catalytic activity">
    <reaction evidence="1">
        <text>an acyl phosphate + H2O = a carboxylate + phosphate + H(+)</text>
        <dbReference type="Rhea" id="RHEA:14965"/>
        <dbReference type="ChEBI" id="CHEBI:15377"/>
        <dbReference type="ChEBI" id="CHEBI:15378"/>
        <dbReference type="ChEBI" id="CHEBI:29067"/>
        <dbReference type="ChEBI" id="CHEBI:43474"/>
        <dbReference type="ChEBI" id="CHEBI:59918"/>
        <dbReference type="EC" id="3.6.1.7"/>
    </reaction>
</comment>
<dbReference type="InterPro" id="IPR001792">
    <property type="entry name" value="Acylphosphatase-like_dom"/>
</dbReference>
<evidence type="ECO:0000256" key="2">
    <source>
        <dbReference type="RuleBase" id="RU004168"/>
    </source>
</evidence>
<keyword evidence="5" id="KW-1185">Reference proteome</keyword>
<dbReference type="PROSITE" id="PS51160">
    <property type="entry name" value="ACYLPHOSPHATASE_3"/>
    <property type="match status" value="1"/>
</dbReference>
<feature type="active site" evidence="1">
    <location>
        <position position="37"/>
    </location>
</feature>
<dbReference type="SUPFAM" id="SSF54975">
    <property type="entry name" value="Acylphosphatase/BLUF domain-like"/>
    <property type="match status" value="1"/>
</dbReference>
<dbReference type="Pfam" id="PF00708">
    <property type="entry name" value="Acylphosphatase"/>
    <property type="match status" value="1"/>
</dbReference>
<protein>
    <recommendedName>
        <fullName evidence="1">acylphosphatase</fullName>
        <ecNumber evidence="1">3.6.1.7</ecNumber>
    </recommendedName>
</protein>
<dbReference type="InterPro" id="IPR036046">
    <property type="entry name" value="Acylphosphatase-like_dom_sf"/>
</dbReference>
<dbReference type="EC" id="3.6.1.7" evidence="1"/>
<evidence type="ECO:0000256" key="1">
    <source>
        <dbReference type="PROSITE-ProRule" id="PRU00520"/>
    </source>
</evidence>
<feature type="domain" description="Acylphosphatase-like" evidence="3">
    <location>
        <begin position="2"/>
        <end position="97"/>
    </location>
</feature>
<dbReference type="Gene3D" id="3.30.70.100">
    <property type="match status" value="1"/>
</dbReference>
<comment type="caution">
    <text evidence="4">The sequence shown here is derived from an EMBL/GenBank/DDBJ whole genome shotgun (WGS) entry which is preliminary data.</text>
</comment>
<proteinExistence type="inferred from homology"/>
<evidence type="ECO:0000259" key="3">
    <source>
        <dbReference type="PROSITE" id="PS51160"/>
    </source>
</evidence>
<dbReference type="Proteomes" id="UP001273768">
    <property type="component" value="Unassembled WGS sequence"/>
</dbReference>
<sequence>MKMQAVITGKGVHSVDYRFFLLQRSLELGFQRFNARNQMQNGVEQVVVQYEGEPGQVDAFSSIIREGRPPDADVSDIAFEPYEGYVLPVIDYLHVIQVEQLTKGIPAILSIDKKQSSMLEKQDRMLEKSDQMLQKMDRMEISITGEIRDLRTDLCSHLDKRLSAMEQDIQQIKAKIGLL</sequence>
<reference evidence="4 5" key="1">
    <citation type="submission" date="2020-05" db="EMBL/GenBank/DDBJ databases">
        <title>Isolation and characterization of methanoarchaea from a cold seep at offshore SW Taiwan.</title>
        <authorList>
            <person name="Chen Y.-W."/>
            <person name="Chen S.-C."/>
            <person name="Lai M.-C."/>
        </authorList>
    </citation>
    <scope>NUCLEOTIDE SEQUENCE [LARGE SCALE GENOMIC DNA]</scope>
    <source>
        <strain evidence="4 5">YWC-01</strain>
    </source>
</reference>
<dbReference type="RefSeq" id="WP_317295809.1">
    <property type="nucleotide sequence ID" value="NZ_JABFFQ010000002.1"/>
</dbReference>